<comment type="caution">
    <text evidence="1">The sequence shown here is derived from an EMBL/GenBank/DDBJ whole genome shotgun (WGS) entry which is preliminary data.</text>
</comment>
<dbReference type="InterPro" id="IPR046307">
    <property type="entry name" value="DUF6422"/>
</dbReference>
<keyword evidence="2" id="KW-1185">Reference proteome</keyword>
<name>A0ABT7ITJ5_9ACTN</name>
<gene>
    <name evidence="1" type="ORF">QNN03_05585</name>
</gene>
<proteinExistence type="predicted"/>
<dbReference type="Proteomes" id="UP001241926">
    <property type="component" value="Unassembled WGS sequence"/>
</dbReference>
<dbReference type="Pfam" id="PF19986">
    <property type="entry name" value="DUF6422"/>
    <property type="match status" value="1"/>
</dbReference>
<evidence type="ECO:0000313" key="1">
    <source>
        <dbReference type="EMBL" id="MDL2075906.1"/>
    </source>
</evidence>
<dbReference type="RefSeq" id="WP_261720216.1">
    <property type="nucleotide sequence ID" value="NZ_JASJUS010000004.1"/>
</dbReference>
<accession>A0ABT7ITJ5</accession>
<organism evidence="1 2">
    <name type="scientific">Streptomyces fuscus</name>
    <dbReference type="NCBI Taxonomy" id="3048495"/>
    <lineage>
        <taxon>Bacteria</taxon>
        <taxon>Bacillati</taxon>
        <taxon>Actinomycetota</taxon>
        <taxon>Actinomycetes</taxon>
        <taxon>Kitasatosporales</taxon>
        <taxon>Streptomycetaceae</taxon>
        <taxon>Streptomyces</taxon>
    </lineage>
</organism>
<dbReference type="EMBL" id="JASJUS010000004">
    <property type="protein sequence ID" value="MDL2075906.1"/>
    <property type="molecule type" value="Genomic_DNA"/>
</dbReference>
<sequence>MTKPAERTDILDEAALVVIKARREATDMIRRSGPTGIDDNAFGTKCRQCSHCREYVGDGPVCTRTNCRHSASQHAT</sequence>
<evidence type="ECO:0000313" key="2">
    <source>
        <dbReference type="Proteomes" id="UP001241926"/>
    </source>
</evidence>
<reference evidence="1 2" key="1">
    <citation type="submission" date="2023-05" db="EMBL/GenBank/DDBJ databases">
        <title>Streptomyces fuscus sp. nov., a brown-black pigment producing actinomyces isolated from dry sand of Sea duck farm.</title>
        <authorList>
            <person name="Xie J."/>
            <person name="Shen N."/>
        </authorList>
    </citation>
    <scope>NUCLEOTIDE SEQUENCE [LARGE SCALE GENOMIC DNA]</scope>
    <source>
        <strain evidence="1 2">GXMU-J15</strain>
    </source>
</reference>
<protein>
    <submittedName>
        <fullName evidence="1">Uncharacterized protein</fullName>
    </submittedName>
</protein>